<name>A0ACB7PBX3_9PEZI</name>
<evidence type="ECO:0000313" key="2">
    <source>
        <dbReference type="Proteomes" id="UP000724584"/>
    </source>
</evidence>
<keyword evidence="2" id="KW-1185">Reference proteome</keyword>
<dbReference type="Proteomes" id="UP000724584">
    <property type="component" value="Unassembled WGS sequence"/>
</dbReference>
<evidence type="ECO:0000313" key="1">
    <source>
        <dbReference type="EMBL" id="KAH6635822.1"/>
    </source>
</evidence>
<sequence length="128" mass="13820">MPVARPGGILKLHVSHSPLWAGSLDLQGTFELGDSEHPSFTSHHHRCSGAPSTQEGDGGCQKPLQVAAEGRTMHCNYRIPDIIACWPKHPKGSQWIEERTVNPCLVSREQVAAASDGNCASFHALTTL</sequence>
<accession>A0ACB7PBX3</accession>
<dbReference type="EMBL" id="JAGIZQ010000003">
    <property type="protein sequence ID" value="KAH6635822.1"/>
    <property type="molecule type" value="Genomic_DNA"/>
</dbReference>
<reference evidence="1 2" key="1">
    <citation type="journal article" date="2021" name="Nat. Commun.">
        <title>Genetic determinants of endophytism in the Arabidopsis root mycobiome.</title>
        <authorList>
            <person name="Mesny F."/>
            <person name="Miyauchi S."/>
            <person name="Thiergart T."/>
            <person name="Pickel B."/>
            <person name="Atanasova L."/>
            <person name="Karlsson M."/>
            <person name="Huettel B."/>
            <person name="Barry K.W."/>
            <person name="Haridas S."/>
            <person name="Chen C."/>
            <person name="Bauer D."/>
            <person name="Andreopoulos W."/>
            <person name="Pangilinan J."/>
            <person name="LaButti K."/>
            <person name="Riley R."/>
            <person name="Lipzen A."/>
            <person name="Clum A."/>
            <person name="Drula E."/>
            <person name="Henrissat B."/>
            <person name="Kohler A."/>
            <person name="Grigoriev I.V."/>
            <person name="Martin F.M."/>
            <person name="Hacquard S."/>
        </authorList>
    </citation>
    <scope>NUCLEOTIDE SEQUENCE [LARGE SCALE GENOMIC DNA]</scope>
    <source>
        <strain evidence="1 2">MPI-SDFR-AT-0079</strain>
    </source>
</reference>
<comment type="caution">
    <text evidence="1">The sequence shown here is derived from an EMBL/GenBank/DDBJ whole genome shotgun (WGS) entry which is preliminary data.</text>
</comment>
<organism evidence="1 2">
    <name type="scientific">Chaetomium tenue</name>
    <dbReference type="NCBI Taxonomy" id="1854479"/>
    <lineage>
        <taxon>Eukaryota</taxon>
        <taxon>Fungi</taxon>
        <taxon>Dikarya</taxon>
        <taxon>Ascomycota</taxon>
        <taxon>Pezizomycotina</taxon>
        <taxon>Sordariomycetes</taxon>
        <taxon>Sordariomycetidae</taxon>
        <taxon>Sordariales</taxon>
        <taxon>Chaetomiaceae</taxon>
        <taxon>Chaetomium</taxon>
    </lineage>
</organism>
<proteinExistence type="predicted"/>
<protein>
    <submittedName>
        <fullName evidence="1">Uncharacterized protein</fullName>
    </submittedName>
</protein>
<gene>
    <name evidence="1" type="ORF">F5144DRAFT_591155</name>
</gene>